<protein>
    <submittedName>
        <fullName evidence="4">Uncharacterized protein LOC107965072 isoform X1</fullName>
    </submittedName>
</protein>
<organism evidence="2">
    <name type="scientific">Apis mellifera</name>
    <name type="common">Honeybee</name>
    <dbReference type="NCBI Taxonomy" id="7460"/>
    <lineage>
        <taxon>Eukaryota</taxon>
        <taxon>Metazoa</taxon>
        <taxon>Ecdysozoa</taxon>
        <taxon>Arthropoda</taxon>
        <taxon>Hexapoda</taxon>
        <taxon>Insecta</taxon>
        <taxon>Pterygota</taxon>
        <taxon>Neoptera</taxon>
        <taxon>Endopterygota</taxon>
        <taxon>Hymenoptera</taxon>
        <taxon>Apocrita</taxon>
        <taxon>Aculeata</taxon>
        <taxon>Apoidea</taxon>
        <taxon>Anthophila</taxon>
        <taxon>Apidae</taxon>
        <taxon>Apis</taxon>
    </lineage>
</organism>
<reference evidence="4" key="2">
    <citation type="submission" date="2025-04" db="UniProtKB">
        <authorList>
            <consortium name="RefSeq"/>
        </authorList>
    </citation>
    <scope>IDENTIFICATION</scope>
    <source>
        <strain evidence="4">DH4</strain>
        <tissue evidence="4">Whole body</tissue>
    </source>
</reference>
<proteinExistence type="predicted"/>
<sequence length="184" mass="21289">MQRRGLRSMAARSPTDPPLFALTPPTAAHNDHRNARPSTKVGKQSLKRARSTDSIVVLRRLYYSSKEIILREKLFRRNWSRKYEHLMGGFFKKVLVEECRKKGFPADTFEHKPPEDAIKRSPILLKPSPSIPRTTSGMIGLRSSHPEYNLEFTGRWYISPKHTIEPSMKPGEFRIVQQKFIFLG</sequence>
<dbReference type="KEGG" id="ame:107965072"/>
<feature type="region of interest" description="Disordered" evidence="1">
    <location>
        <begin position="1"/>
        <end position="20"/>
    </location>
</feature>
<dbReference type="Proteomes" id="UP000005203">
    <property type="component" value="Linkage group LG10"/>
</dbReference>
<dbReference type="GeneID" id="107965072"/>
<evidence type="ECO:0000313" key="2">
    <source>
        <dbReference type="EnsemblMetazoa" id="XP_016769937"/>
    </source>
</evidence>
<accession>A0A7M7M0Z1</accession>
<dbReference type="InterPro" id="IPR020339">
    <property type="entry name" value="C20orf85-like"/>
</dbReference>
<accession>A0A8B7KMG9</accession>
<name>A0A7M7M0Z1_APIME</name>
<dbReference type="Pfam" id="PF14945">
    <property type="entry name" value="LLC1"/>
    <property type="match status" value="1"/>
</dbReference>
<feature type="region of interest" description="Disordered" evidence="1">
    <location>
        <begin position="25"/>
        <end position="47"/>
    </location>
</feature>
<dbReference type="OrthoDB" id="10031946at2759"/>
<evidence type="ECO:0000313" key="4">
    <source>
        <dbReference type="RefSeq" id="XP_016769937.1"/>
    </source>
</evidence>
<dbReference type="AlphaFoldDB" id="A0A7M7M0Z1"/>
<reference evidence="2" key="1">
    <citation type="submission" date="2021-01" db="UniProtKB">
        <authorList>
            <consortium name="EnsemblMetazoa"/>
        </authorList>
    </citation>
    <scope>IDENTIFICATION</scope>
    <source>
        <strain evidence="2">DH4</strain>
    </source>
</reference>
<keyword evidence="3" id="KW-1185">Reference proteome</keyword>
<evidence type="ECO:0000313" key="3">
    <source>
        <dbReference type="Proteomes" id="UP000005203"/>
    </source>
</evidence>
<evidence type="ECO:0000256" key="1">
    <source>
        <dbReference type="SAM" id="MobiDB-lite"/>
    </source>
</evidence>
<dbReference type="RefSeq" id="XP_016769937.1">
    <property type="nucleotide sequence ID" value="XM_016914448.2"/>
</dbReference>
<gene>
    <name evidence="4" type="primary">LOC107965072</name>
</gene>
<dbReference type="EnsemblMetazoa" id="XM_016914448">
    <property type="protein sequence ID" value="XP_016769937"/>
    <property type="gene ID" value="LOC107965072"/>
</dbReference>